<proteinExistence type="predicted"/>
<dbReference type="PANTHER" id="PTHR30136:SF35">
    <property type="entry name" value="HTH-TYPE TRANSCRIPTIONAL REGULATOR RV1719"/>
    <property type="match status" value="1"/>
</dbReference>
<dbReference type="InterPro" id="IPR050707">
    <property type="entry name" value="HTH_MetabolicPath_Reg"/>
</dbReference>
<evidence type="ECO:0000313" key="4">
    <source>
        <dbReference type="EMBL" id="MBU8868177.1"/>
    </source>
</evidence>
<feature type="domain" description="IclR-ED" evidence="3">
    <location>
        <begin position="83"/>
        <end position="231"/>
    </location>
</feature>
<dbReference type="InterPro" id="IPR005471">
    <property type="entry name" value="Tscrpt_reg_IclR_N"/>
</dbReference>
<dbReference type="PANTHER" id="PTHR30136">
    <property type="entry name" value="HELIX-TURN-HELIX TRANSCRIPTIONAL REGULATOR, ICLR FAMILY"/>
    <property type="match status" value="1"/>
</dbReference>
<dbReference type="InterPro" id="IPR014757">
    <property type="entry name" value="Tscrpt_reg_IclR_C"/>
</dbReference>
<dbReference type="SMART" id="SM00346">
    <property type="entry name" value="HTH_ICLR"/>
    <property type="match status" value="1"/>
</dbReference>
<dbReference type="Pfam" id="PF01614">
    <property type="entry name" value="IclR_C"/>
    <property type="match status" value="2"/>
</dbReference>
<dbReference type="Proteomes" id="UP000824166">
    <property type="component" value="Unassembled WGS sequence"/>
</dbReference>
<reference evidence="4 5" key="1">
    <citation type="submission" date="2021-06" db="EMBL/GenBank/DDBJ databases">
        <authorList>
            <person name="Jeong J.W."/>
        </authorList>
    </citation>
    <scope>NUCLEOTIDE SEQUENCE [LARGE SCALE GENOMIC DNA]</scope>
    <source>
        <strain evidence="4 5">MMS21-TAE1-1</strain>
    </source>
</reference>
<dbReference type="PROSITE" id="PS51078">
    <property type="entry name" value="ICLR_ED"/>
    <property type="match status" value="1"/>
</dbReference>
<evidence type="ECO:0000259" key="2">
    <source>
        <dbReference type="PROSITE" id="PS51077"/>
    </source>
</evidence>
<keyword evidence="1" id="KW-0238">DNA-binding</keyword>
<accession>A0ABS6ICR7</accession>
<dbReference type="Pfam" id="PF09339">
    <property type="entry name" value="HTH_IclR"/>
    <property type="match status" value="1"/>
</dbReference>
<name>A0ABS6ICR7_9MICC</name>
<dbReference type="PROSITE" id="PS51077">
    <property type="entry name" value="HTH_ICLR"/>
    <property type="match status" value="1"/>
</dbReference>
<evidence type="ECO:0000313" key="5">
    <source>
        <dbReference type="Proteomes" id="UP000824166"/>
    </source>
</evidence>
<keyword evidence="5" id="KW-1185">Reference proteome</keyword>
<dbReference type="EMBL" id="JAHOPC010000012">
    <property type="protein sequence ID" value="MBU8868177.1"/>
    <property type="molecule type" value="Genomic_DNA"/>
</dbReference>
<sequence>MARHGDLDHLKAGHAVAADSSTRTVERALALLSAVCTDGSISLSDAARVVDLSASTALRLLRTLEGSGFVTRDPGGNFRPGASVIQLGALALGQESLVSLCTPHMKRLVAETGESCYLSIPGPGETGIYIAIVEGTRSVRHTSWVGRSIPLEGSAAGKVLTGGQNGRGYAIVRSGVEDDITAVAAPIVIGGRTVAALSIVVPSYRLDEAKAQTFGEELVKVADNILVEPDGNHEVPQESMEEK</sequence>
<evidence type="ECO:0000259" key="3">
    <source>
        <dbReference type="PROSITE" id="PS51078"/>
    </source>
</evidence>
<protein>
    <submittedName>
        <fullName evidence="4">IclR family transcriptional regulator</fullName>
    </submittedName>
</protein>
<evidence type="ECO:0000256" key="1">
    <source>
        <dbReference type="ARBA" id="ARBA00023125"/>
    </source>
</evidence>
<organism evidence="4 5">
    <name type="scientific">Paenarthrobacter aromaticivorans</name>
    <dbReference type="NCBI Taxonomy" id="2849150"/>
    <lineage>
        <taxon>Bacteria</taxon>
        <taxon>Bacillati</taxon>
        <taxon>Actinomycetota</taxon>
        <taxon>Actinomycetes</taxon>
        <taxon>Micrococcales</taxon>
        <taxon>Micrococcaceae</taxon>
        <taxon>Paenarthrobacter</taxon>
    </lineage>
</organism>
<comment type="caution">
    <text evidence="4">The sequence shown here is derived from an EMBL/GenBank/DDBJ whole genome shotgun (WGS) entry which is preliminary data.</text>
</comment>
<feature type="domain" description="HTH iclR-type" evidence="2">
    <location>
        <begin position="22"/>
        <end position="82"/>
    </location>
</feature>
<dbReference type="RefSeq" id="WP_216926297.1">
    <property type="nucleotide sequence ID" value="NZ_JAHOPC010000012.1"/>
</dbReference>
<gene>
    <name evidence="4" type="ORF">KSW38_17950</name>
</gene>